<dbReference type="Proteomes" id="UP000070427">
    <property type="component" value="Unassembled WGS sequence"/>
</dbReference>
<dbReference type="GO" id="GO:0019843">
    <property type="term" value="F:rRNA binding"/>
    <property type="evidence" value="ECO:0007669"/>
    <property type="project" value="UniProtKB-UniRule"/>
</dbReference>
<evidence type="ECO:0000256" key="6">
    <source>
        <dbReference type="ARBA" id="ARBA00035292"/>
    </source>
</evidence>
<dbReference type="InParanoid" id="A0A140L0R6"/>
<keyword evidence="11" id="KW-1185">Reference proteome</keyword>
<keyword evidence="3 7" id="KW-0694">RNA-binding</keyword>
<reference evidence="10 11" key="1">
    <citation type="submission" date="2015-12" db="EMBL/GenBank/DDBJ databases">
        <title>Draft genome sequnece of Fervidicola ferrireducens strain Y170.</title>
        <authorList>
            <person name="Patel B.K."/>
        </authorList>
    </citation>
    <scope>NUCLEOTIDE SEQUENCE [LARGE SCALE GENOMIC DNA]</scope>
    <source>
        <strain evidence="10 11">Y170</strain>
    </source>
</reference>
<comment type="similarity">
    <text evidence="1 7">Belongs to the bacterial ribosomal protein bL9 family.</text>
</comment>
<dbReference type="FunFam" id="3.40.5.10:FF:000002">
    <property type="entry name" value="50S ribosomal protein L9"/>
    <property type="match status" value="1"/>
</dbReference>
<dbReference type="STRING" id="520764.AN618_23970"/>
<keyword evidence="2 7" id="KW-0699">rRNA-binding</keyword>
<dbReference type="FunCoup" id="A0A140L0R6">
    <property type="interactions" value="467"/>
</dbReference>
<dbReference type="InterPro" id="IPR036791">
    <property type="entry name" value="Ribosomal_bL9_C_sf"/>
</dbReference>
<organism evidence="10 11">
    <name type="scientific">Fervidicola ferrireducens</name>
    <dbReference type="NCBI Taxonomy" id="520764"/>
    <lineage>
        <taxon>Bacteria</taxon>
        <taxon>Bacillati</taxon>
        <taxon>Bacillota</taxon>
        <taxon>Clostridia</taxon>
        <taxon>Thermosediminibacterales</taxon>
        <taxon>Thermosediminibacteraceae</taxon>
        <taxon>Fervidicola</taxon>
    </lineage>
</organism>
<evidence type="ECO:0000313" key="11">
    <source>
        <dbReference type="Proteomes" id="UP000070427"/>
    </source>
</evidence>
<dbReference type="InterPro" id="IPR020069">
    <property type="entry name" value="Ribosomal_bL9_C"/>
</dbReference>
<evidence type="ECO:0000256" key="8">
    <source>
        <dbReference type="SAM" id="Coils"/>
    </source>
</evidence>
<accession>A0A140L0R6</accession>
<gene>
    <name evidence="7 10" type="primary">rplI</name>
    <name evidence="10" type="ORF">AN618_23970</name>
</gene>
<evidence type="ECO:0000256" key="5">
    <source>
        <dbReference type="ARBA" id="ARBA00023274"/>
    </source>
</evidence>
<name>A0A140L0R6_9FIRM</name>
<dbReference type="NCBIfam" id="TIGR00158">
    <property type="entry name" value="L9"/>
    <property type="match status" value="1"/>
</dbReference>
<proteinExistence type="inferred from homology"/>
<dbReference type="Pfam" id="PF01281">
    <property type="entry name" value="Ribosomal_L9_N"/>
    <property type="match status" value="1"/>
</dbReference>
<dbReference type="FunFam" id="3.10.430.100:FF:000006">
    <property type="entry name" value="50S ribosomal protein L9"/>
    <property type="match status" value="1"/>
</dbReference>
<dbReference type="OrthoDB" id="9788336at2"/>
<dbReference type="InterPro" id="IPR000244">
    <property type="entry name" value="Ribosomal_bL9"/>
</dbReference>
<dbReference type="GO" id="GO:0006412">
    <property type="term" value="P:translation"/>
    <property type="evidence" value="ECO:0007669"/>
    <property type="project" value="UniProtKB-UniRule"/>
</dbReference>
<comment type="caution">
    <text evidence="10">The sequence shown here is derived from an EMBL/GenBank/DDBJ whole genome shotgun (WGS) entry which is preliminary data.</text>
</comment>
<dbReference type="HAMAP" id="MF_00503">
    <property type="entry name" value="Ribosomal_bL9"/>
    <property type="match status" value="1"/>
</dbReference>
<dbReference type="InterPro" id="IPR036935">
    <property type="entry name" value="Ribosomal_bL9_N_sf"/>
</dbReference>
<comment type="function">
    <text evidence="7">Binds to the 23S rRNA.</text>
</comment>
<evidence type="ECO:0000256" key="3">
    <source>
        <dbReference type="ARBA" id="ARBA00022884"/>
    </source>
</evidence>
<evidence type="ECO:0000256" key="1">
    <source>
        <dbReference type="ARBA" id="ARBA00010605"/>
    </source>
</evidence>
<dbReference type="InterPro" id="IPR020594">
    <property type="entry name" value="Ribosomal_bL9_bac/chp"/>
</dbReference>
<evidence type="ECO:0000256" key="4">
    <source>
        <dbReference type="ARBA" id="ARBA00022980"/>
    </source>
</evidence>
<dbReference type="SUPFAM" id="SSF55658">
    <property type="entry name" value="L9 N-domain-like"/>
    <property type="match status" value="1"/>
</dbReference>
<keyword evidence="8" id="KW-0175">Coiled coil</keyword>
<dbReference type="Gene3D" id="3.10.430.100">
    <property type="entry name" value="Ribosomal protein L9, C-terminal domain"/>
    <property type="match status" value="1"/>
</dbReference>
<protein>
    <recommendedName>
        <fullName evidence="6 7">Large ribosomal subunit protein bL9</fullName>
    </recommendedName>
</protein>
<evidence type="ECO:0000259" key="9">
    <source>
        <dbReference type="PROSITE" id="PS00651"/>
    </source>
</evidence>
<dbReference type="Pfam" id="PF03948">
    <property type="entry name" value="Ribosomal_L9_C"/>
    <property type="match status" value="1"/>
</dbReference>
<dbReference type="SUPFAM" id="SSF55653">
    <property type="entry name" value="Ribosomal protein L9 C-domain"/>
    <property type="match status" value="1"/>
</dbReference>
<dbReference type="PROSITE" id="PS00651">
    <property type="entry name" value="RIBOSOMAL_L9"/>
    <property type="match status" value="1"/>
</dbReference>
<evidence type="ECO:0000313" key="10">
    <source>
        <dbReference type="EMBL" id="KXG74141.1"/>
    </source>
</evidence>
<dbReference type="Gene3D" id="3.40.5.10">
    <property type="entry name" value="Ribosomal protein L9, N-terminal domain"/>
    <property type="match status" value="1"/>
</dbReference>
<dbReference type="EMBL" id="LOED01000057">
    <property type="protein sequence ID" value="KXG74141.1"/>
    <property type="molecule type" value="Genomic_DNA"/>
</dbReference>
<dbReference type="GO" id="GO:1990904">
    <property type="term" value="C:ribonucleoprotein complex"/>
    <property type="evidence" value="ECO:0007669"/>
    <property type="project" value="UniProtKB-KW"/>
</dbReference>
<dbReference type="PANTHER" id="PTHR21368">
    <property type="entry name" value="50S RIBOSOMAL PROTEIN L9"/>
    <property type="match status" value="1"/>
</dbReference>
<evidence type="ECO:0000256" key="2">
    <source>
        <dbReference type="ARBA" id="ARBA00022730"/>
    </source>
</evidence>
<keyword evidence="4 7" id="KW-0689">Ribosomal protein</keyword>
<dbReference type="AlphaFoldDB" id="A0A140L0R6"/>
<sequence length="148" mass="16450">MKVILLQDVKTLGKKGDLVDVADGYARNFLFPKNMAVEATPGNLAKLEQEKKAKEKKLARQKMEAEELADKIKRCNLTLKVKAGAQGKLYGSINSKNIAEALKEQYGIDIDKRKIQLDEPIKAFGSYEVPVKLHPEVEAKLTVKVVEG</sequence>
<dbReference type="GO" id="GO:0003735">
    <property type="term" value="F:structural constituent of ribosome"/>
    <property type="evidence" value="ECO:0007669"/>
    <property type="project" value="InterPro"/>
</dbReference>
<feature type="domain" description="Ribosomal protein L9" evidence="9">
    <location>
        <begin position="13"/>
        <end position="40"/>
    </location>
</feature>
<dbReference type="InterPro" id="IPR009027">
    <property type="entry name" value="Ribosomal_bL9/RNase_H1_N"/>
</dbReference>
<evidence type="ECO:0000256" key="7">
    <source>
        <dbReference type="HAMAP-Rule" id="MF_00503"/>
    </source>
</evidence>
<dbReference type="GO" id="GO:0005840">
    <property type="term" value="C:ribosome"/>
    <property type="evidence" value="ECO:0007669"/>
    <property type="project" value="UniProtKB-KW"/>
</dbReference>
<keyword evidence="5 7" id="KW-0687">Ribonucleoprotein</keyword>
<dbReference type="InterPro" id="IPR020070">
    <property type="entry name" value="Ribosomal_bL9_N"/>
</dbReference>
<feature type="coiled-coil region" evidence="8">
    <location>
        <begin position="44"/>
        <end position="78"/>
    </location>
</feature>
<dbReference type="PATRIC" id="fig|520764.3.peg.2585"/>
<dbReference type="RefSeq" id="WP_066355505.1">
    <property type="nucleotide sequence ID" value="NZ_LOED01000057.1"/>
</dbReference>